<feature type="transmembrane region" description="Helical" evidence="8">
    <location>
        <begin position="994"/>
        <end position="1017"/>
    </location>
</feature>
<dbReference type="Gene3D" id="3.30.70.1230">
    <property type="entry name" value="Nucleotide cyclase"/>
    <property type="match status" value="1"/>
</dbReference>
<dbReference type="GO" id="GO:0004016">
    <property type="term" value="F:adenylate cyclase activity"/>
    <property type="evidence" value="ECO:0007669"/>
    <property type="project" value="TreeGrafter"/>
</dbReference>
<dbReference type="CDD" id="cd07302">
    <property type="entry name" value="CHD"/>
    <property type="match status" value="1"/>
</dbReference>
<keyword evidence="6" id="KW-0456">Lyase</keyword>
<dbReference type="InterPro" id="IPR029787">
    <property type="entry name" value="Nucleotide_cyclase"/>
</dbReference>
<evidence type="ECO:0000256" key="4">
    <source>
        <dbReference type="ARBA" id="ARBA00022989"/>
    </source>
</evidence>
<feature type="domain" description="Guanylate cyclase" evidence="10">
    <location>
        <begin position="1429"/>
        <end position="1561"/>
    </location>
</feature>
<keyword evidence="4 8" id="KW-1133">Transmembrane helix</keyword>
<evidence type="ECO:0000256" key="7">
    <source>
        <dbReference type="SAM" id="MobiDB-lite"/>
    </source>
</evidence>
<dbReference type="InterPro" id="IPR001054">
    <property type="entry name" value="A/G_cyclase"/>
</dbReference>
<dbReference type="SMART" id="SM00044">
    <property type="entry name" value="CYCc"/>
    <property type="match status" value="1"/>
</dbReference>
<dbReference type="PANTHER" id="PTHR11920:SF335">
    <property type="entry name" value="GUANYLATE CYCLASE"/>
    <property type="match status" value="1"/>
</dbReference>
<feature type="transmembrane region" description="Helical" evidence="8">
    <location>
        <begin position="285"/>
        <end position="304"/>
    </location>
</feature>
<dbReference type="SMART" id="SM00091">
    <property type="entry name" value="PAS"/>
    <property type="match status" value="1"/>
</dbReference>
<dbReference type="GeneID" id="94832926"/>
<feature type="compositionally biased region" description="Polar residues" evidence="7">
    <location>
        <begin position="10"/>
        <end position="25"/>
    </location>
</feature>
<dbReference type="Gene3D" id="3.30.450.20">
    <property type="entry name" value="PAS domain"/>
    <property type="match status" value="1"/>
</dbReference>
<dbReference type="SUPFAM" id="SSF55073">
    <property type="entry name" value="Nucleotide cyclase"/>
    <property type="match status" value="1"/>
</dbReference>
<feature type="compositionally biased region" description="Low complexity" evidence="7">
    <location>
        <begin position="609"/>
        <end position="631"/>
    </location>
</feature>
<evidence type="ECO:0000256" key="8">
    <source>
        <dbReference type="SAM" id="Phobius"/>
    </source>
</evidence>
<evidence type="ECO:0000259" key="10">
    <source>
        <dbReference type="PROSITE" id="PS50125"/>
    </source>
</evidence>
<evidence type="ECO:0000256" key="5">
    <source>
        <dbReference type="ARBA" id="ARBA00023136"/>
    </source>
</evidence>
<dbReference type="GO" id="GO:0001653">
    <property type="term" value="F:peptide receptor activity"/>
    <property type="evidence" value="ECO:0007669"/>
    <property type="project" value="TreeGrafter"/>
</dbReference>
<dbReference type="GO" id="GO:0035556">
    <property type="term" value="P:intracellular signal transduction"/>
    <property type="evidence" value="ECO:0007669"/>
    <property type="project" value="InterPro"/>
</dbReference>
<organism evidence="11 12">
    <name type="scientific">Tritrichomonas foetus</name>
    <dbReference type="NCBI Taxonomy" id="1144522"/>
    <lineage>
        <taxon>Eukaryota</taxon>
        <taxon>Metamonada</taxon>
        <taxon>Parabasalia</taxon>
        <taxon>Tritrichomonadida</taxon>
        <taxon>Tritrichomonadidae</taxon>
        <taxon>Tritrichomonas</taxon>
    </lineage>
</organism>
<dbReference type="PROSITE" id="PS50112">
    <property type="entry name" value="PAS"/>
    <property type="match status" value="1"/>
</dbReference>
<keyword evidence="2 8" id="KW-0812">Transmembrane</keyword>
<feature type="transmembrane region" description="Helical" evidence="8">
    <location>
        <begin position="919"/>
        <end position="946"/>
    </location>
</feature>
<feature type="region of interest" description="Disordered" evidence="7">
    <location>
        <begin position="608"/>
        <end position="631"/>
    </location>
</feature>
<evidence type="ECO:0000313" key="12">
    <source>
        <dbReference type="Proteomes" id="UP000179807"/>
    </source>
</evidence>
<proteinExistence type="predicted"/>
<dbReference type="GO" id="GO:0007168">
    <property type="term" value="P:receptor guanylyl cyclase signaling pathway"/>
    <property type="evidence" value="ECO:0007669"/>
    <property type="project" value="TreeGrafter"/>
</dbReference>
<feature type="transmembrane region" description="Helical" evidence="8">
    <location>
        <begin position="116"/>
        <end position="137"/>
    </location>
</feature>
<dbReference type="PROSITE" id="PS50125">
    <property type="entry name" value="GUANYLATE_CYCLASE_2"/>
    <property type="match status" value="1"/>
</dbReference>
<feature type="transmembrane region" description="Helical" evidence="8">
    <location>
        <begin position="149"/>
        <end position="170"/>
    </location>
</feature>
<dbReference type="EMBL" id="MLAK01000363">
    <property type="protein sequence ID" value="OHT14492.1"/>
    <property type="molecule type" value="Genomic_DNA"/>
</dbReference>
<dbReference type="GO" id="GO:0004383">
    <property type="term" value="F:guanylate cyclase activity"/>
    <property type="evidence" value="ECO:0007669"/>
    <property type="project" value="TreeGrafter"/>
</dbReference>
<dbReference type="CDD" id="cd00130">
    <property type="entry name" value="PAS"/>
    <property type="match status" value="1"/>
</dbReference>
<dbReference type="GO" id="GO:0000166">
    <property type="term" value="F:nucleotide binding"/>
    <property type="evidence" value="ECO:0007669"/>
    <property type="project" value="UniProtKB-KW"/>
</dbReference>
<feature type="transmembrane region" description="Helical" evidence="8">
    <location>
        <begin position="1029"/>
        <end position="1054"/>
    </location>
</feature>
<evidence type="ECO:0000313" key="11">
    <source>
        <dbReference type="EMBL" id="OHT14492.1"/>
    </source>
</evidence>
<evidence type="ECO:0000256" key="2">
    <source>
        <dbReference type="ARBA" id="ARBA00022692"/>
    </source>
</evidence>
<comment type="subcellular location">
    <subcellularLocation>
        <location evidence="1">Membrane</location>
    </subcellularLocation>
</comment>
<keyword evidence="5 8" id="KW-0472">Membrane</keyword>
<dbReference type="InterPro" id="IPR050401">
    <property type="entry name" value="Cyclic_nucleotide_synthase"/>
</dbReference>
<feature type="transmembrane region" description="Helical" evidence="8">
    <location>
        <begin position="258"/>
        <end position="278"/>
    </location>
</feature>
<evidence type="ECO:0000256" key="1">
    <source>
        <dbReference type="ARBA" id="ARBA00004370"/>
    </source>
</evidence>
<dbReference type="Pfam" id="PF00211">
    <property type="entry name" value="Guanylate_cyc"/>
    <property type="match status" value="1"/>
</dbReference>
<dbReference type="Proteomes" id="UP000179807">
    <property type="component" value="Unassembled WGS sequence"/>
</dbReference>
<feature type="region of interest" description="Disordered" evidence="7">
    <location>
        <begin position="1"/>
        <end position="27"/>
    </location>
</feature>
<evidence type="ECO:0000256" key="3">
    <source>
        <dbReference type="ARBA" id="ARBA00022741"/>
    </source>
</evidence>
<accession>A0A1J4KXS1</accession>
<feature type="transmembrane region" description="Helical" evidence="8">
    <location>
        <begin position="1193"/>
        <end position="1216"/>
    </location>
</feature>
<dbReference type="InterPro" id="IPR000014">
    <property type="entry name" value="PAS"/>
</dbReference>
<keyword evidence="12" id="KW-1185">Reference proteome</keyword>
<name>A0A1J4KXS1_9EUKA</name>
<sequence>MHAAAPKPVESSTLSKSQTSLAGQQQKKDLIEGKTSIIDLIFPMCDEMLKSTYIPKFLYYILFLFITIEIVSVSFWIQLPNFTDTESLAGSILKYFWMISFFSNLEINQSELTTRFVITTIITIIYFSILIIQGLIYHNQRRFIKWTLFLTRFFIEFIPIICLCPLGNFIGQNIYVMIRERATYSIIYFVFNLIYLCCFLFAHYLMSYLFAASTYISTAPTACWSGTFHFIYIVGVSLFPLFAYILQSFANWMNDVLIVIKIAFNFFIMWNTTFLPFVNYHTNTIIASLFTALVPLDIMALIHYNGVVIATHWKFLAFIVVFAGSFGIWRLLTNFIVRKVKKNLSRSALEGVEPSEEADPPAATSRDYLVLTDVVERQHYLNLQLHKSELKAELYLRIGISTQCSLFLDWSLMKFIAEYHNNNRMLSLITQYLSYFPCEIRLLNYFFFTVMSKPNLRVDQRFMIYQVHHVKGLRQSSASSEITDKLMEMKAKSLSGINDVRNFWLNVPMDPSFLYNIRKNTNHTCALFKESIDRWPNNCRLCEDYSTYLIECATNFTEGLKIKHRSELIEQGKNFVVDLSFRSLVRSYPQYLKGGFMDIKGNVLNRNMSGNMGSQRSQNSSGSQTSQMSTGTMDGELDLEIEEQLAKASFSFHRLRLAYQRSLQYRKSHTNQRLKYLSILATALSIAVVLFLYIYYYNIFQERSDNMEQQLMLNHFRYGFDSAVATVVTHWANRNNLISDELLGNETFGLAMKSPKTNDHNLQFSSYKHVYDPKYGLPEKDFNMVDEIQRWVEFSRDSLEEFISDIIDIASQGERVSQIFSTMVSRVVSIDFCDSNSTSVWAINNPVNETLKSAMTYGLLKLANLSHVKYSDAYDWHVNKGLCECIINIQSMYSAFDSLTITIAEDQALSRDQVRSNNFFMMAVLSVSFFVVIEVILNIALTLTIFELNKLLRTMADVDKQSRETASLPFKKSTNSEQETLNQTKAKRSISPPFLYFNVIFFGIFSVILFIVIIAIIEQKNQDFSSLNQWLFFGITRGNYMVETIVFTILDIFVSQQPGITQMIDHETSHSLATKLLGTLTTYNNFILRGYGDLPPCIGQNARLDHLHFADDCHGNLNLGGLHDLYRCASLDRGINLFAVWVQEMLDDPLNVTLKPDSTFYHVFHLMNDHLIDPCYEATTILSQLASNAIVEFHTLISIISFAGIAILLLVFILFFYNLSRLDVAFDGALQLLRRLPPLSVVSNLPLLNYLLNKKDEKVSGKMTVSKLIIHNSKNAVICLNRNETIDVVNKQVTSIFGYTPEQLLGQPISTIVPTEENSKVYEQIEFMRNGEAPLTFEGSFKGITDDETFLPIHLTLIGITDDNNSSSKVARSFVVIMDDETEFLRQQAEAEEAKKNSENLLYQILPRDIVTRLNHGETDISFSVPSASVIFVDIVKFSEYSATLTPAQIMENLSKVFACFDNCIAKYSLMTKIKLIGDVYMAAANLFTPDEPVQNHASQTVQFGLDVLAGLEEVNTQLDSSLQVRIGINTDGPLIAGVLGTDKPVFDIIGDPINVAARLQSNGIPGTVQISQTTYEAINGMNFNIEERGLVMLKGKGKKMAYIVRPTDQSSFFIGSVHELPTYNTSSNPPTAPNPT</sequence>
<dbReference type="InterPro" id="IPR035965">
    <property type="entry name" value="PAS-like_dom_sf"/>
</dbReference>
<gene>
    <name evidence="11" type="ORF">TRFO_15155</name>
</gene>
<dbReference type="Pfam" id="PF13426">
    <property type="entry name" value="PAS_9"/>
    <property type="match status" value="1"/>
</dbReference>
<feature type="transmembrane region" description="Helical" evidence="8">
    <location>
        <begin position="676"/>
        <end position="697"/>
    </location>
</feature>
<dbReference type="PANTHER" id="PTHR11920">
    <property type="entry name" value="GUANYLYL CYCLASE"/>
    <property type="match status" value="1"/>
</dbReference>
<feature type="domain" description="PAS" evidence="9">
    <location>
        <begin position="1269"/>
        <end position="1332"/>
    </location>
</feature>
<dbReference type="VEuPathDB" id="TrichDB:TRFO_15155"/>
<feature type="transmembrane region" description="Helical" evidence="8">
    <location>
        <begin position="182"/>
        <end position="206"/>
    </location>
</feature>
<dbReference type="GO" id="GO:0005886">
    <property type="term" value="C:plasma membrane"/>
    <property type="evidence" value="ECO:0007669"/>
    <property type="project" value="TreeGrafter"/>
</dbReference>
<dbReference type="OrthoDB" id="1890790at2759"/>
<comment type="caution">
    <text evidence="11">The sequence shown here is derived from an EMBL/GenBank/DDBJ whole genome shotgun (WGS) entry which is preliminary data.</text>
</comment>
<feature type="transmembrane region" description="Helical" evidence="8">
    <location>
        <begin position="316"/>
        <end position="337"/>
    </location>
</feature>
<dbReference type="SUPFAM" id="SSF55785">
    <property type="entry name" value="PYP-like sensor domain (PAS domain)"/>
    <property type="match status" value="1"/>
</dbReference>
<protein>
    <submittedName>
        <fullName evidence="11">Adenylate and Guanylate cyclase catalytic domain containing protein</fullName>
    </submittedName>
</protein>
<evidence type="ECO:0000256" key="6">
    <source>
        <dbReference type="ARBA" id="ARBA00023239"/>
    </source>
</evidence>
<feature type="transmembrane region" description="Helical" evidence="8">
    <location>
        <begin position="57"/>
        <end position="77"/>
    </location>
</feature>
<keyword evidence="3" id="KW-0547">Nucleotide-binding</keyword>
<feature type="transmembrane region" description="Helical" evidence="8">
    <location>
        <begin position="227"/>
        <end position="246"/>
    </location>
</feature>
<dbReference type="RefSeq" id="XP_068367628.1">
    <property type="nucleotide sequence ID" value="XM_068498222.1"/>
</dbReference>
<dbReference type="NCBIfam" id="TIGR00229">
    <property type="entry name" value="sensory_box"/>
    <property type="match status" value="1"/>
</dbReference>
<reference evidence="11" key="1">
    <citation type="submission" date="2016-10" db="EMBL/GenBank/DDBJ databases">
        <authorList>
            <person name="Benchimol M."/>
            <person name="Almeida L.G."/>
            <person name="Vasconcelos A.T."/>
            <person name="Perreira-Neves A."/>
            <person name="Rosa I.A."/>
            <person name="Tasca T."/>
            <person name="Bogo M.R."/>
            <person name="de Souza W."/>
        </authorList>
    </citation>
    <scope>NUCLEOTIDE SEQUENCE [LARGE SCALE GENOMIC DNA]</scope>
    <source>
        <strain evidence="11">K</strain>
    </source>
</reference>
<evidence type="ECO:0000259" key="9">
    <source>
        <dbReference type="PROSITE" id="PS50112"/>
    </source>
</evidence>